<dbReference type="GO" id="GO:0008324">
    <property type="term" value="F:monoatomic cation transmembrane transporter activity"/>
    <property type="evidence" value="ECO:0007669"/>
    <property type="project" value="InterPro"/>
</dbReference>
<dbReference type="SUPFAM" id="SSF116726">
    <property type="entry name" value="TrkA C-terminal domain-like"/>
    <property type="match status" value="1"/>
</dbReference>
<evidence type="ECO:0000259" key="3">
    <source>
        <dbReference type="PROSITE" id="PS51201"/>
    </source>
</evidence>
<feature type="domain" description="RCK C-terminal" evidence="4">
    <location>
        <begin position="135"/>
        <end position="217"/>
    </location>
</feature>
<dbReference type="Pfam" id="PF02254">
    <property type="entry name" value="TrkA_N"/>
    <property type="match status" value="1"/>
</dbReference>
<accession>A0A8J7YJR8</accession>
<dbReference type="Proteomes" id="UP000783863">
    <property type="component" value="Unassembled WGS sequence"/>
</dbReference>
<reference evidence="5" key="1">
    <citation type="submission" date="2021-06" db="EMBL/GenBank/DDBJ databases">
        <title>Halomicroarcula sp. F24A a new haloarchaeum isolated from saline soil.</title>
        <authorList>
            <person name="Duran-Viseras A."/>
            <person name="Sanchez-Porro C."/>
            <person name="Ventosa A."/>
        </authorList>
    </citation>
    <scope>NUCLEOTIDE SEQUENCE</scope>
    <source>
        <strain evidence="5">F24A</strain>
    </source>
</reference>
<dbReference type="InterPro" id="IPR003148">
    <property type="entry name" value="RCK_N"/>
</dbReference>
<feature type="domain" description="RCK N-terminal" evidence="3">
    <location>
        <begin position="1"/>
        <end position="130"/>
    </location>
</feature>
<dbReference type="GO" id="GO:0006813">
    <property type="term" value="P:potassium ion transport"/>
    <property type="evidence" value="ECO:0007669"/>
    <property type="project" value="InterPro"/>
</dbReference>
<dbReference type="Gene3D" id="3.40.50.720">
    <property type="entry name" value="NAD(P)-binding Rossmann-like Domain"/>
    <property type="match status" value="1"/>
</dbReference>
<dbReference type="PROSITE" id="PS51201">
    <property type="entry name" value="RCK_N"/>
    <property type="match status" value="1"/>
</dbReference>
<evidence type="ECO:0000313" key="6">
    <source>
        <dbReference type="Proteomes" id="UP000783863"/>
    </source>
</evidence>
<sequence>MLYVIVGAGRVGLRTARVLRESGHEVTLIELDESAIERAEAAGFDVIAGDGALEETLESANLDEADALGALTGDLNNNFVACMIAKEHGCRTVMRIDEDYREEIYRRYASDVDEVIYPERLGAIAAKNALLGGNIRAIADIAQHLQLVEFTITDSSPMKGYSLSELELPANTKLMAHGKGDAPLTTPDLDQTLDAGDHLVILADFDTLSDVRSIVAGESGPTKALGGA</sequence>
<dbReference type="Pfam" id="PF02080">
    <property type="entry name" value="TrkA_C"/>
    <property type="match status" value="1"/>
</dbReference>
<evidence type="ECO:0000256" key="2">
    <source>
        <dbReference type="ARBA" id="ARBA00023065"/>
    </source>
</evidence>
<gene>
    <name evidence="5" type="ORF">EGD98_14650</name>
</gene>
<dbReference type="InterPro" id="IPR036291">
    <property type="entry name" value="NAD(P)-bd_dom_sf"/>
</dbReference>
<dbReference type="SUPFAM" id="SSF51735">
    <property type="entry name" value="NAD(P)-binding Rossmann-fold domains"/>
    <property type="match status" value="1"/>
</dbReference>
<dbReference type="AlphaFoldDB" id="A0A8J7YJR8"/>
<dbReference type="PROSITE" id="PS51202">
    <property type="entry name" value="RCK_C"/>
    <property type="match status" value="1"/>
</dbReference>
<dbReference type="PANTHER" id="PTHR43833:SF5">
    <property type="entry name" value="TRK SYSTEM POTASSIUM UPTAKE PROTEIN TRKA"/>
    <property type="match status" value="1"/>
</dbReference>
<protein>
    <submittedName>
        <fullName evidence="5">TrkA family potassium uptake protein</fullName>
    </submittedName>
</protein>
<dbReference type="RefSeq" id="WP_220589104.1">
    <property type="nucleotide sequence ID" value="NZ_RKLQ01000002.1"/>
</dbReference>
<organism evidence="5 6">
    <name type="scientific">Haloarcula salinisoli</name>
    <dbReference type="NCBI Taxonomy" id="2487746"/>
    <lineage>
        <taxon>Archaea</taxon>
        <taxon>Methanobacteriati</taxon>
        <taxon>Methanobacteriota</taxon>
        <taxon>Stenosarchaea group</taxon>
        <taxon>Halobacteria</taxon>
        <taxon>Halobacteriales</taxon>
        <taxon>Haloarculaceae</taxon>
        <taxon>Haloarcula</taxon>
    </lineage>
</organism>
<name>A0A8J7YJR8_9EURY</name>
<keyword evidence="1" id="KW-0813">Transport</keyword>
<dbReference type="EMBL" id="RKLQ01000002">
    <property type="protein sequence ID" value="MBX0304908.1"/>
    <property type="molecule type" value="Genomic_DNA"/>
</dbReference>
<dbReference type="PANTHER" id="PTHR43833">
    <property type="entry name" value="POTASSIUM CHANNEL PROTEIN 2-RELATED-RELATED"/>
    <property type="match status" value="1"/>
</dbReference>
<evidence type="ECO:0000259" key="4">
    <source>
        <dbReference type="PROSITE" id="PS51202"/>
    </source>
</evidence>
<evidence type="ECO:0000313" key="5">
    <source>
        <dbReference type="EMBL" id="MBX0304908.1"/>
    </source>
</evidence>
<dbReference type="InterPro" id="IPR050721">
    <property type="entry name" value="Trk_Ktr_HKT_K-transport"/>
</dbReference>
<keyword evidence="6" id="KW-1185">Reference proteome</keyword>
<dbReference type="Gene3D" id="3.30.70.1450">
    <property type="entry name" value="Regulator of K+ conductance, C-terminal domain"/>
    <property type="match status" value="1"/>
</dbReference>
<proteinExistence type="predicted"/>
<dbReference type="InterPro" id="IPR036721">
    <property type="entry name" value="RCK_C_sf"/>
</dbReference>
<dbReference type="InterPro" id="IPR006037">
    <property type="entry name" value="RCK_C"/>
</dbReference>
<keyword evidence="2" id="KW-0406">Ion transport</keyword>
<comment type="caution">
    <text evidence="5">The sequence shown here is derived from an EMBL/GenBank/DDBJ whole genome shotgun (WGS) entry which is preliminary data.</text>
</comment>
<evidence type="ECO:0000256" key="1">
    <source>
        <dbReference type="ARBA" id="ARBA00022448"/>
    </source>
</evidence>